<dbReference type="Proteomes" id="UP000790709">
    <property type="component" value="Unassembled WGS sequence"/>
</dbReference>
<organism evidence="1 2">
    <name type="scientific">Leucogyrophana mollusca</name>
    <dbReference type="NCBI Taxonomy" id="85980"/>
    <lineage>
        <taxon>Eukaryota</taxon>
        <taxon>Fungi</taxon>
        <taxon>Dikarya</taxon>
        <taxon>Basidiomycota</taxon>
        <taxon>Agaricomycotina</taxon>
        <taxon>Agaricomycetes</taxon>
        <taxon>Agaricomycetidae</taxon>
        <taxon>Boletales</taxon>
        <taxon>Boletales incertae sedis</taxon>
        <taxon>Leucogyrophana</taxon>
    </lineage>
</organism>
<evidence type="ECO:0000313" key="1">
    <source>
        <dbReference type="EMBL" id="KAH7931363.1"/>
    </source>
</evidence>
<proteinExistence type="predicted"/>
<name>A0ACB8C1Y7_9AGAM</name>
<keyword evidence="2" id="KW-1185">Reference proteome</keyword>
<protein>
    <submittedName>
        <fullName evidence="1">EF Tu GTP binding domain-containing protein</fullName>
    </submittedName>
</protein>
<accession>A0ACB8C1Y7</accession>
<gene>
    <name evidence="1" type="ORF">BV22DRAFT_1027596</name>
</gene>
<dbReference type="EMBL" id="MU266327">
    <property type="protein sequence ID" value="KAH7931363.1"/>
    <property type="molecule type" value="Genomic_DNA"/>
</dbReference>
<sequence length="602" mass="64577">MGEETTSGLDDRIIQDTLWECYFDVEKAIHWLYEEQERRVAARERRAIKEREKAQKAAQKKSAQSPGTSGYTTPVSRAMSPVNTPGRSLKKPGASSSKKSGASTPARGGAGLDQRSLDIFALNLGSNEPQPSFDEPLPKVALEREKLLQEARRVLEGDASTDKKAVSLVVIGHVDAGKSTLMGRLLYELGRVDEKTRIANERGSSKAGKSSFSWAWELDGTAEERERGITMDIALQSLATPHRQVTILDAPGHKDFVPNMISGASRADCALLVVDAATGEFEAGFDRGGQTREHLLLVRSLGVSQVVVAVNKLDQVNWDQSRYEEICGLLRSFLTQSGFHPSKTNFVPVAAMLGVNLVNRTGSDAQELSTWYKGATLVDLLDKLDPPVRDITSPLRLPISNVFKGQSSGTGVNGRICGGIVQVGEKLRVLPGDESAIVRSIEVEGASVPWAAAGANATLYLTAIDPIHLSIGSVLCPPSDIVPLATVFTARVIVFDIQLPITAGASVELFHHSRDVPATISKLITTLDRASGAVTKKKPRVLSKGTSAEVEITLRAGTLSGPSAVARPIPLEPFSSNKDMGRVLVRRGGETISAGIVLDILG</sequence>
<evidence type="ECO:0000313" key="2">
    <source>
        <dbReference type="Proteomes" id="UP000790709"/>
    </source>
</evidence>
<reference evidence="1" key="1">
    <citation type="journal article" date="2021" name="New Phytol.">
        <title>Evolutionary innovations through gain and loss of genes in the ectomycorrhizal Boletales.</title>
        <authorList>
            <person name="Wu G."/>
            <person name="Miyauchi S."/>
            <person name="Morin E."/>
            <person name="Kuo A."/>
            <person name="Drula E."/>
            <person name="Varga T."/>
            <person name="Kohler A."/>
            <person name="Feng B."/>
            <person name="Cao Y."/>
            <person name="Lipzen A."/>
            <person name="Daum C."/>
            <person name="Hundley H."/>
            <person name="Pangilinan J."/>
            <person name="Johnson J."/>
            <person name="Barry K."/>
            <person name="LaButti K."/>
            <person name="Ng V."/>
            <person name="Ahrendt S."/>
            <person name="Min B."/>
            <person name="Choi I.G."/>
            <person name="Park H."/>
            <person name="Plett J.M."/>
            <person name="Magnuson J."/>
            <person name="Spatafora J.W."/>
            <person name="Nagy L.G."/>
            <person name="Henrissat B."/>
            <person name="Grigoriev I.V."/>
            <person name="Yang Z.L."/>
            <person name="Xu J."/>
            <person name="Martin F.M."/>
        </authorList>
    </citation>
    <scope>NUCLEOTIDE SEQUENCE</scope>
    <source>
        <strain evidence="1">KUC20120723A-06</strain>
    </source>
</reference>
<comment type="caution">
    <text evidence="1">The sequence shown here is derived from an EMBL/GenBank/DDBJ whole genome shotgun (WGS) entry which is preliminary data.</text>
</comment>